<dbReference type="EMBL" id="ML986581">
    <property type="protein sequence ID" value="KAF2269636.1"/>
    <property type="molecule type" value="Genomic_DNA"/>
</dbReference>
<keyword evidence="2" id="KW-1185">Reference proteome</keyword>
<protein>
    <submittedName>
        <fullName evidence="1">Uncharacterized protein</fullName>
    </submittedName>
</protein>
<organism evidence="1 2">
    <name type="scientific">Lojkania enalia</name>
    <dbReference type="NCBI Taxonomy" id="147567"/>
    <lineage>
        <taxon>Eukaryota</taxon>
        <taxon>Fungi</taxon>
        <taxon>Dikarya</taxon>
        <taxon>Ascomycota</taxon>
        <taxon>Pezizomycotina</taxon>
        <taxon>Dothideomycetes</taxon>
        <taxon>Pleosporomycetidae</taxon>
        <taxon>Pleosporales</taxon>
        <taxon>Pleosporales incertae sedis</taxon>
        <taxon>Lojkania</taxon>
    </lineage>
</organism>
<sequence length="196" mass="22840">MCYIIQKFWRDCGDPKGSHVHSETTEHCKIHLTQGKCSRPQHENPIHKRDETEQEGMCEFCRRDKGGKTKKKWRDKKIRESGLRDGEMRPAAKETYSDVLSRLLGPIISSVNDDFLIYRCRLPTIIEFTRLAHRGIRWFIARLRLGIYLGFSSIDIDNLKPCQFLCCRYDSAVCLRFAILLFDYGHSSFTSGCQSR</sequence>
<dbReference type="AlphaFoldDB" id="A0A9P4NAG4"/>
<accession>A0A9P4NAG4</accession>
<dbReference type="Proteomes" id="UP000800093">
    <property type="component" value="Unassembled WGS sequence"/>
</dbReference>
<reference evidence="2" key="1">
    <citation type="journal article" date="2020" name="Stud. Mycol.">
        <title>101 Dothideomycetes genomes: A test case for predicting lifestyles and emergence of pathogens.</title>
        <authorList>
            <person name="Haridas S."/>
            <person name="Albert R."/>
            <person name="Binder M."/>
            <person name="Bloem J."/>
            <person name="LaButti K."/>
            <person name="Salamov A."/>
            <person name="Andreopoulos B."/>
            <person name="Baker S."/>
            <person name="Barry K."/>
            <person name="Bills G."/>
            <person name="Bluhm B."/>
            <person name="Cannon C."/>
            <person name="Castanera R."/>
            <person name="Culley D."/>
            <person name="Daum C."/>
            <person name="Ezra D."/>
            <person name="Gonzalez J."/>
            <person name="Henrissat B."/>
            <person name="Kuo A."/>
            <person name="Liang C."/>
            <person name="Lipzen A."/>
            <person name="Lutzoni F."/>
            <person name="Magnuson J."/>
            <person name="Mondo S."/>
            <person name="Nolan M."/>
            <person name="Ohm R."/>
            <person name="Pangilinan J."/>
            <person name="Park H.-J."/>
            <person name="Ramirez L."/>
            <person name="Alfaro M."/>
            <person name="Sun H."/>
            <person name="Tritt A."/>
            <person name="Yoshinaga Y."/>
            <person name="Zwiers L.-H."/>
            <person name="Turgeon B."/>
            <person name="Goodwin S."/>
            <person name="Spatafora J."/>
            <person name="Crous P."/>
            <person name="Grigoriev I."/>
        </authorList>
    </citation>
    <scope>NUCLEOTIDE SEQUENCE [LARGE SCALE GENOMIC DNA]</scope>
    <source>
        <strain evidence="2">CBS 304.66</strain>
    </source>
</reference>
<proteinExistence type="predicted"/>
<name>A0A9P4NAG4_9PLEO</name>
<evidence type="ECO:0000313" key="1">
    <source>
        <dbReference type="EMBL" id="KAF2269636.1"/>
    </source>
</evidence>
<comment type="caution">
    <text evidence="1">The sequence shown here is derived from an EMBL/GenBank/DDBJ whole genome shotgun (WGS) entry which is preliminary data.</text>
</comment>
<evidence type="ECO:0000313" key="2">
    <source>
        <dbReference type="Proteomes" id="UP000800093"/>
    </source>
</evidence>
<gene>
    <name evidence="1" type="ORF">CC78DRAFT_574499</name>
</gene>